<sequence>MSPTSLKTENLSYATTNWLRNKPSISIDFKIIYEKFCRFFIRYARHLELLECETNNKINIFELAGATSSLSKLKSLVVIDQDYPTRLFVTASKVSKNVRTLDITINNHLPRFDLAASERIADITSLVSSQKSLEDFILTNEHPKCGECGTRDQSGVLDFRIVFNSLINHTLTLSRIKFGWIDFQGEFPFSQLAECKNLRELYLDRCQNFGTHDYEDIDSTSFSQLVKLSIGLTPFPASILSKVLTNAGKSLKYLHLDPRSLSPIRTILKDTIQLCTSNNPNLLKFSAYIYTSEISNLPNFFSTCQKLISFEIWDINIPTDNDSQQISRFNSINVTDVELILPLMSKKFPPHLIEFEVNMDWKFSNIALADFISKIETRIEFLGFRYCNDFTESHFEVLVDHLKHPLKLLDISQRENRAGVISQNLIKKSKGMINRVLE</sequence>
<organism evidence="1 2">
    <name type="scientific">Cetraspora pellucida</name>
    <dbReference type="NCBI Taxonomy" id="1433469"/>
    <lineage>
        <taxon>Eukaryota</taxon>
        <taxon>Fungi</taxon>
        <taxon>Fungi incertae sedis</taxon>
        <taxon>Mucoromycota</taxon>
        <taxon>Glomeromycotina</taxon>
        <taxon>Glomeromycetes</taxon>
        <taxon>Diversisporales</taxon>
        <taxon>Gigasporaceae</taxon>
        <taxon>Cetraspora</taxon>
    </lineage>
</organism>
<proteinExistence type="predicted"/>
<reference evidence="1" key="1">
    <citation type="submission" date="2021-06" db="EMBL/GenBank/DDBJ databases">
        <authorList>
            <person name="Kallberg Y."/>
            <person name="Tangrot J."/>
            <person name="Rosling A."/>
        </authorList>
    </citation>
    <scope>NUCLEOTIDE SEQUENCE</scope>
    <source>
        <strain evidence="1">FL966</strain>
    </source>
</reference>
<dbReference type="Gene3D" id="3.80.10.10">
    <property type="entry name" value="Ribonuclease Inhibitor"/>
    <property type="match status" value="1"/>
</dbReference>
<dbReference type="Proteomes" id="UP000789759">
    <property type="component" value="Unassembled WGS sequence"/>
</dbReference>
<protein>
    <submittedName>
        <fullName evidence="1">24869_t:CDS:1</fullName>
    </submittedName>
</protein>
<evidence type="ECO:0000313" key="2">
    <source>
        <dbReference type="Proteomes" id="UP000789759"/>
    </source>
</evidence>
<dbReference type="OrthoDB" id="2330282at2759"/>
<accession>A0A9N9F1M4</accession>
<name>A0A9N9F1M4_9GLOM</name>
<evidence type="ECO:0000313" key="1">
    <source>
        <dbReference type="EMBL" id="CAG8504187.1"/>
    </source>
</evidence>
<dbReference type="SUPFAM" id="SSF52047">
    <property type="entry name" value="RNI-like"/>
    <property type="match status" value="1"/>
</dbReference>
<keyword evidence="2" id="KW-1185">Reference proteome</keyword>
<dbReference type="InterPro" id="IPR032675">
    <property type="entry name" value="LRR_dom_sf"/>
</dbReference>
<comment type="caution">
    <text evidence="1">The sequence shown here is derived from an EMBL/GenBank/DDBJ whole genome shotgun (WGS) entry which is preliminary data.</text>
</comment>
<dbReference type="AlphaFoldDB" id="A0A9N9F1M4"/>
<dbReference type="EMBL" id="CAJVQA010001142">
    <property type="protein sequence ID" value="CAG8504187.1"/>
    <property type="molecule type" value="Genomic_DNA"/>
</dbReference>
<gene>
    <name evidence="1" type="ORF">CPELLU_LOCUS2599</name>
</gene>